<dbReference type="PANTHER" id="PTHR23070">
    <property type="entry name" value="BCS1 AAA-TYPE ATPASE"/>
    <property type="match status" value="1"/>
</dbReference>
<name>A0A3L6KSR0_9TRYP</name>
<dbReference type="PROSITE" id="PS00675">
    <property type="entry name" value="SIGMA54_INTERACT_1"/>
    <property type="match status" value="1"/>
</dbReference>
<dbReference type="EMBL" id="QSBY01000011">
    <property type="protein sequence ID" value="RHW67484.1"/>
    <property type="molecule type" value="Genomic_DNA"/>
</dbReference>
<feature type="transmembrane region" description="Helical" evidence="2">
    <location>
        <begin position="22"/>
        <end position="42"/>
    </location>
</feature>
<proteinExistence type="inferred from homology"/>
<dbReference type="SMART" id="SM00382">
    <property type="entry name" value="AAA"/>
    <property type="match status" value="1"/>
</dbReference>
<accession>A0A3L6KSR0</accession>
<dbReference type="Gene3D" id="3.40.50.300">
    <property type="entry name" value="P-loop containing nucleotide triphosphate hydrolases"/>
    <property type="match status" value="1"/>
</dbReference>
<protein>
    <submittedName>
        <fullName evidence="4">ATPase family associated with various cellular activities (AAA)</fullName>
    </submittedName>
</protein>
<keyword evidence="2" id="KW-1133">Transmembrane helix</keyword>
<dbReference type="Proteomes" id="UP000266743">
    <property type="component" value="Chromosome 11"/>
</dbReference>
<dbReference type="InterPro" id="IPR025662">
    <property type="entry name" value="Sigma_54_int_dom_ATP-bd_1"/>
</dbReference>
<feature type="domain" description="AAA+ ATPase" evidence="3">
    <location>
        <begin position="301"/>
        <end position="471"/>
    </location>
</feature>
<dbReference type="GO" id="GO:0005524">
    <property type="term" value="F:ATP binding"/>
    <property type="evidence" value="ECO:0007669"/>
    <property type="project" value="InterPro"/>
</dbReference>
<comment type="caution">
    <text evidence="4">The sequence shown here is derived from an EMBL/GenBank/DDBJ whole genome shotgun (WGS) entry which is preliminary data.</text>
</comment>
<dbReference type="Pfam" id="PF00004">
    <property type="entry name" value="AAA"/>
    <property type="match status" value="2"/>
</dbReference>
<sequence length="563" mass="62844">MQSTSAGSDFTLGTSVTPFLELLPLLVILLIFAFGIQAVVLLSKSRWEDQQGNGEGEVVRTITGTFYRSSFYHRFYENSKCEHTGILLSSTLLNIARHVQNGSKQLVCTTVYPRDARHGPDKQSVLFLFDPLKSDSELVLGPSSFESTGFFYAGVALRGFNLRDQLPRYAVASLPTCGMWITVDDGIEVTYQRCRKDEDFAQRVDHVLYLKARGPGAAQKLERFVDQSLKEYISNLPRTAGGQQYHFQLTGGEKTLQFTKQLLSTSKTFDTLFFSQKDELLSRLEQFVEKKGRFAIEGFPYKLGFLVYGESGVGKTALVSAIAAYTGRHVISLHLPIISTDQQLSDIFLTRTLRCTKDFQPFVYELDDVIFLFEDVDASDDLVRCRQASTGQGPEGGNQCGYGLGGVASQQARCDGRYKVPGLSGFLNVLDGVVDMHSLIVVMTTRDPNDIDSALLRPGRFGYKIHMENMRTDELVGLVGLHFGTEQRHTAEVEGKTEGERSVNAGRNLYRLSRADEKTVREYIVSRCGEEFSINGRVAEAMCMGSDTLDEFLARLAKWYGEK</sequence>
<comment type="similarity">
    <text evidence="1">Belongs to the AAA ATPase family. BCS1 subfamily.</text>
</comment>
<dbReference type="InterPro" id="IPR027417">
    <property type="entry name" value="P-loop_NTPase"/>
</dbReference>
<keyword evidence="2" id="KW-0812">Transmembrane</keyword>
<dbReference type="GO" id="GO:0016887">
    <property type="term" value="F:ATP hydrolysis activity"/>
    <property type="evidence" value="ECO:0007669"/>
    <property type="project" value="InterPro"/>
</dbReference>
<dbReference type="AlphaFoldDB" id="A0A3L6KSR0"/>
<gene>
    <name evidence="4" type="ORF">DPX39_110090500</name>
</gene>
<dbReference type="InterPro" id="IPR003593">
    <property type="entry name" value="AAA+_ATPase"/>
</dbReference>
<reference evidence="4" key="1">
    <citation type="submission" date="2018-09" db="EMBL/GenBank/DDBJ databases">
        <title>whole genome sequence of T. equiperdum IVM-t1 strain.</title>
        <authorList>
            <person name="Suganuma K."/>
        </authorList>
    </citation>
    <scope>NUCLEOTIDE SEQUENCE [LARGE SCALE GENOMIC DNA]</scope>
    <source>
        <strain evidence="4">IVM-t1</strain>
    </source>
</reference>
<evidence type="ECO:0000256" key="2">
    <source>
        <dbReference type="SAM" id="Phobius"/>
    </source>
</evidence>
<evidence type="ECO:0000313" key="4">
    <source>
        <dbReference type="EMBL" id="RHW67484.1"/>
    </source>
</evidence>
<keyword evidence="2" id="KW-0472">Membrane</keyword>
<evidence type="ECO:0000259" key="3">
    <source>
        <dbReference type="SMART" id="SM00382"/>
    </source>
</evidence>
<dbReference type="InterPro" id="IPR050747">
    <property type="entry name" value="Mitochondrial_chaperone_BCS1"/>
</dbReference>
<dbReference type="InterPro" id="IPR003959">
    <property type="entry name" value="ATPase_AAA_core"/>
</dbReference>
<evidence type="ECO:0000256" key="1">
    <source>
        <dbReference type="ARBA" id="ARBA00007448"/>
    </source>
</evidence>
<dbReference type="SUPFAM" id="SSF52540">
    <property type="entry name" value="P-loop containing nucleoside triphosphate hydrolases"/>
    <property type="match status" value="1"/>
</dbReference>
<organism evidence="4">
    <name type="scientific">Trypanosoma brucei equiperdum</name>
    <dbReference type="NCBI Taxonomy" id="630700"/>
    <lineage>
        <taxon>Eukaryota</taxon>
        <taxon>Discoba</taxon>
        <taxon>Euglenozoa</taxon>
        <taxon>Kinetoplastea</taxon>
        <taxon>Metakinetoplastina</taxon>
        <taxon>Trypanosomatida</taxon>
        <taxon>Trypanosomatidae</taxon>
        <taxon>Trypanosoma</taxon>
    </lineage>
</organism>